<dbReference type="EMBL" id="MF101413">
    <property type="protein sequence ID" value="ARW60388.1"/>
    <property type="molecule type" value="Genomic_DNA"/>
</dbReference>
<evidence type="ECO:0000256" key="4">
    <source>
        <dbReference type="ARBA" id="ARBA00023276"/>
    </source>
</evidence>
<dbReference type="PANTHER" id="PTHR47128">
    <property type="match status" value="1"/>
</dbReference>
<feature type="domain" description="NmrA-like" evidence="5">
    <location>
        <begin position="2"/>
        <end position="235"/>
    </location>
</feature>
<dbReference type="AlphaFoldDB" id="A0A1Z1M2U4"/>
<evidence type="ECO:0000256" key="2">
    <source>
        <dbReference type="ARBA" id="ARBA00022531"/>
    </source>
</evidence>
<dbReference type="GO" id="GO:0009523">
    <property type="term" value="C:photosystem II"/>
    <property type="evidence" value="ECO:0007669"/>
    <property type="project" value="UniProtKB-KW"/>
</dbReference>
<accession>A0A1Z1M2U4</accession>
<dbReference type="InterPro" id="IPR044256">
    <property type="entry name" value="HCF244-like"/>
</dbReference>
<dbReference type="InterPro" id="IPR008030">
    <property type="entry name" value="NmrA-like"/>
</dbReference>
<dbReference type="RefSeq" id="YP_009392040.1">
    <property type="nucleotide sequence ID" value="NC_035261.1"/>
</dbReference>
<keyword evidence="4" id="KW-0604">Photosystem II</keyword>
<keyword evidence="6" id="KW-0150">Chloroplast</keyword>
<evidence type="ECO:0000256" key="3">
    <source>
        <dbReference type="ARBA" id="ARBA00022640"/>
    </source>
</evidence>
<dbReference type="GO" id="GO:0009536">
    <property type="term" value="C:plastid"/>
    <property type="evidence" value="ECO:0007669"/>
    <property type="project" value="UniProtKB-SubCell"/>
</dbReference>
<proteinExistence type="predicted"/>
<geneLocation type="chloroplast" evidence="6"/>
<keyword evidence="2" id="KW-0602">Photosynthesis</keyword>
<keyword evidence="3 6" id="KW-0934">Plastid</keyword>
<dbReference type="GO" id="GO:0015979">
    <property type="term" value="P:photosynthesis"/>
    <property type="evidence" value="ECO:0007669"/>
    <property type="project" value="UniProtKB-KW"/>
</dbReference>
<protein>
    <recommendedName>
        <fullName evidence="5">NmrA-like domain-containing protein</fullName>
    </recommendedName>
</protein>
<dbReference type="Gene3D" id="3.40.50.720">
    <property type="entry name" value="NAD(P)-binding Rossmann-like Domain"/>
    <property type="match status" value="1"/>
</dbReference>
<evidence type="ECO:0000259" key="5">
    <source>
        <dbReference type="Pfam" id="PF05368"/>
    </source>
</evidence>
<dbReference type="PANTHER" id="PTHR47128:SF2">
    <property type="entry name" value="PROTEIN HIGH CHLOROPHYLL FLUORESCENCE PHENOTYPE 244, CHLOROPLASTIC"/>
    <property type="match status" value="1"/>
</dbReference>
<comment type="subcellular location">
    <subcellularLocation>
        <location evidence="1">Plastid</location>
    </subcellularLocation>
</comment>
<organism evidence="6">
    <name type="scientific">Periphykon beckeri</name>
    <dbReference type="NCBI Taxonomy" id="2006982"/>
    <lineage>
        <taxon>Eukaryota</taxon>
        <taxon>Rhodophyta</taxon>
        <taxon>Florideophyceae</taxon>
        <taxon>Rhodymeniophycidae</taxon>
        <taxon>Ceramiales</taxon>
        <taxon>Rhodomelaceae</taxon>
        <taxon>Periphykon</taxon>
    </lineage>
</organism>
<dbReference type="GeneID" id="33353511"/>
<dbReference type="SUPFAM" id="SSF51735">
    <property type="entry name" value="NAD(P)-binding Rossmann-fold domains"/>
    <property type="match status" value="1"/>
</dbReference>
<evidence type="ECO:0000256" key="1">
    <source>
        <dbReference type="ARBA" id="ARBA00004474"/>
    </source>
</evidence>
<dbReference type="Pfam" id="PF05368">
    <property type="entry name" value="NmrA"/>
    <property type="match status" value="1"/>
</dbReference>
<dbReference type="CDD" id="cd05243">
    <property type="entry name" value="SDR_a5"/>
    <property type="match status" value="1"/>
</dbReference>
<evidence type="ECO:0000313" key="6">
    <source>
        <dbReference type="EMBL" id="ARW60388.1"/>
    </source>
</evidence>
<reference evidence="6" key="1">
    <citation type="journal article" date="2017" name="J. Phycol.">
        <title>Analysis of chloroplast genomes and a supermatrix inform reclassification of the Rhodomelaceae (Rhodophyta).</title>
        <authorList>
            <person name="Diaz-Tapia P."/>
            <person name="Maggs C.A."/>
            <person name="West J.A."/>
            <person name="Verbruggen H."/>
        </authorList>
    </citation>
    <scope>NUCLEOTIDE SEQUENCE</scope>
    <source>
        <strain evidence="6">JH1427</strain>
    </source>
</reference>
<gene>
    <name evidence="6" type="primary">ycf39</name>
</gene>
<name>A0A1Z1M2U4_9FLOR</name>
<sequence length="322" mass="37192">MTLLVIGGTGTLGRQVVRKALNEGFQVKCLVRNLRKAAFLKEWGAELIYGDLGLVETIPLALYNVSAIIDCSTSRPNDLYNIDLIELKSKYILIDSAIKANIKRYIFFSILNSFNYKDISLVALKLMVEYRLKVSNLSYTVFYLPGFFQGLISQYALPVLDKQSIWITSESSLISYINTQDIAKMTINSLSIAQFDRKCIPLVGNKLWKSSDVIKICEQISGRRAQINVIPVYLLNFAKNFIKLFQWTWNIAERLAFIRVVLRGYNTNSQMKEVLYILKIDKKEIEDLELYLQEYFRCIMKKLKELNYQSLSNDSDLNETRF</sequence>
<dbReference type="InterPro" id="IPR036291">
    <property type="entry name" value="NAD(P)-bd_dom_sf"/>
</dbReference>